<dbReference type="GO" id="GO:0009277">
    <property type="term" value="C:fungal-type cell wall"/>
    <property type="evidence" value="ECO:0007669"/>
    <property type="project" value="TreeGrafter"/>
</dbReference>
<keyword evidence="3" id="KW-0964">Secreted</keyword>
<feature type="signal peptide" evidence="7">
    <location>
        <begin position="1"/>
        <end position="24"/>
    </location>
</feature>
<evidence type="ECO:0000256" key="6">
    <source>
        <dbReference type="SAM" id="MobiDB-lite"/>
    </source>
</evidence>
<dbReference type="GeneID" id="36565407"/>
<dbReference type="PANTHER" id="PTHR47254:SF1">
    <property type="entry name" value="CELL WALL MANNOPROTEIN CIS3-RELATED"/>
    <property type="match status" value="1"/>
</dbReference>
<gene>
    <name evidence="9" type="ORF">C7M61_002017</name>
</gene>
<name>A0A2P7YTW5_9ASCO</name>
<dbReference type="Proteomes" id="UP000241107">
    <property type="component" value="Unassembled WGS sequence"/>
</dbReference>
<evidence type="ECO:0000256" key="5">
    <source>
        <dbReference type="ARBA" id="ARBA00038219"/>
    </source>
</evidence>
<keyword evidence="10" id="KW-1185">Reference proteome</keyword>
<organism evidence="9 10">
    <name type="scientific">Candidozyma pseudohaemuli</name>
    <dbReference type="NCBI Taxonomy" id="418784"/>
    <lineage>
        <taxon>Eukaryota</taxon>
        <taxon>Fungi</taxon>
        <taxon>Dikarya</taxon>
        <taxon>Ascomycota</taxon>
        <taxon>Saccharomycotina</taxon>
        <taxon>Pichiomycetes</taxon>
        <taxon>Metschnikowiaceae</taxon>
        <taxon>Candidozyma</taxon>
    </lineage>
</organism>
<keyword evidence="2" id="KW-0134">Cell wall</keyword>
<comment type="similarity">
    <text evidence="5">Belongs to the PIR protein family.</text>
</comment>
<dbReference type="VEuPathDB" id="FungiDB:C7M61_002017"/>
<proteinExistence type="inferred from homology"/>
<feature type="domain" description="Cell wall mannoprotein PIR1-like C-terminal" evidence="8">
    <location>
        <begin position="198"/>
        <end position="272"/>
    </location>
</feature>
<dbReference type="EMBL" id="PYFQ01000003">
    <property type="protein sequence ID" value="PSK39406.1"/>
    <property type="molecule type" value="Genomic_DNA"/>
</dbReference>
<dbReference type="STRING" id="418784.A0A2P7YTW5"/>
<sequence length="283" mass="31430">MIFLKTAPLLLVALSSALYDPSSGADWRQLKPVSPKPQGALSSIPFPVGIVTKPFVWVDGSWEPPCDDEENGDILVDDEIPTKWADIHQIEVGQVLRPDLDGPPQRKPILHEEPDEESDCLDDIEDFEPPLEPPSQELPCDEADFENLDPNDIVGGPVSVVPEHGHHKRADRFETFNGPIKFSSCTDENTLVMFLDQGVLRDPENRIGLIVGNHQFQFDGPTPQYGALYAAGWLVTQDSLLSLGDQTTFFQCLAGDFHKTYDAPILDQCLPVQLEVVKLDFEC</sequence>
<dbReference type="Pfam" id="PF22799">
    <property type="entry name" value="PIR1-like_C"/>
    <property type="match status" value="1"/>
</dbReference>
<evidence type="ECO:0000313" key="9">
    <source>
        <dbReference type="EMBL" id="PSK39406.1"/>
    </source>
</evidence>
<feature type="chain" id="PRO_5015186406" description="Cell wall mannoprotein PIR1-like C-terminal domain-containing protein" evidence="7">
    <location>
        <begin position="25"/>
        <end position="283"/>
    </location>
</feature>
<dbReference type="InterPro" id="IPR051153">
    <property type="entry name" value="Yeast_CWMannoprotein_PIR"/>
</dbReference>
<dbReference type="AlphaFoldDB" id="A0A2P7YTW5"/>
<dbReference type="InterPro" id="IPR054508">
    <property type="entry name" value="PIR1-like_C"/>
</dbReference>
<protein>
    <recommendedName>
        <fullName evidence="8">Cell wall mannoprotein PIR1-like C-terminal domain-containing protein</fullName>
    </recommendedName>
</protein>
<keyword evidence="4 7" id="KW-0732">Signal</keyword>
<reference evidence="9 10" key="1">
    <citation type="submission" date="2018-03" db="EMBL/GenBank/DDBJ databases">
        <title>Candida pseudohaemulonii genome assembly and annotation.</title>
        <authorList>
            <person name="Munoz J.F."/>
            <person name="Gade L.G."/>
            <person name="Chow N.A."/>
            <person name="Litvintseva A.P."/>
            <person name="Loparev V.N."/>
            <person name="Cuomo C.A."/>
        </authorList>
    </citation>
    <scope>NUCLEOTIDE SEQUENCE [LARGE SCALE GENOMIC DNA]</scope>
    <source>
        <strain evidence="9 10">B12108</strain>
    </source>
</reference>
<evidence type="ECO:0000256" key="7">
    <source>
        <dbReference type="SAM" id="SignalP"/>
    </source>
</evidence>
<feature type="region of interest" description="Disordered" evidence="6">
    <location>
        <begin position="97"/>
        <end position="120"/>
    </location>
</feature>
<comment type="caution">
    <text evidence="9">The sequence shown here is derived from an EMBL/GenBank/DDBJ whole genome shotgun (WGS) entry which is preliminary data.</text>
</comment>
<evidence type="ECO:0000256" key="1">
    <source>
        <dbReference type="ARBA" id="ARBA00004191"/>
    </source>
</evidence>
<evidence type="ECO:0000256" key="3">
    <source>
        <dbReference type="ARBA" id="ARBA00022525"/>
    </source>
</evidence>
<comment type="subcellular location">
    <subcellularLocation>
        <location evidence="1">Secreted</location>
        <location evidence="1">Cell wall</location>
    </subcellularLocation>
</comment>
<evidence type="ECO:0000256" key="2">
    <source>
        <dbReference type="ARBA" id="ARBA00022512"/>
    </source>
</evidence>
<dbReference type="RefSeq" id="XP_024714543.1">
    <property type="nucleotide sequence ID" value="XM_024857407.1"/>
</dbReference>
<accession>A0A2P7YTW5</accession>
<evidence type="ECO:0000313" key="10">
    <source>
        <dbReference type="Proteomes" id="UP000241107"/>
    </source>
</evidence>
<dbReference type="OrthoDB" id="5415592at2759"/>
<evidence type="ECO:0000256" key="4">
    <source>
        <dbReference type="ARBA" id="ARBA00022729"/>
    </source>
</evidence>
<dbReference type="GO" id="GO:0031505">
    <property type="term" value="P:fungal-type cell wall organization"/>
    <property type="evidence" value="ECO:0007669"/>
    <property type="project" value="TreeGrafter"/>
</dbReference>
<evidence type="ECO:0000259" key="8">
    <source>
        <dbReference type="Pfam" id="PF22799"/>
    </source>
</evidence>
<dbReference type="GO" id="GO:0005199">
    <property type="term" value="F:structural constituent of cell wall"/>
    <property type="evidence" value="ECO:0007669"/>
    <property type="project" value="TreeGrafter"/>
</dbReference>
<dbReference type="PANTHER" id="PTHR47254">
    <property type="entry name" value="CELL WALL MANNOPROTEIN CIS3-RELATED"/>
    <property type="match status" value="1"/>
</dbReference>